<keyword evidence="2" id="KW-1185">Reference proteome</keyword>
<dbReference type="EMBL" id="VSRR010002749">
    <property type="protein sequence ID" value="MPC33045.1"/>
    <property type="molecule type" value="Genomic_DNA"/>
</dbReference>
<accession>A0A5B7EI05</accession>
<evidence type="ECO:0000313" key="1">
    <source>
        <dbReference type="EMBL" id="MPC33045.1"/>
    </source>
</evidence>
<proteinExistence type="predicted"/>
<dbReference type="AlphaFoldDB" id="A0A5B7EI05"/>
<gene>
    <name evidence="1" type="ORF">E2C01_026384</name>
</gene>
<dbReference type="Proteomes" id="UP000324222">
    <property type="component" value="Unassembled WGS sequence"/>
</dbReference>
<protein>
    <submittedName>
        <fullName evidence="1">Uncharacterized protein</fullName>
    </submittedName>
</protein>
<organism evidence="1 2">
    <name type="scientific">Portunus trituberculatus</name>
    <name type="common">Swimming crab</name>
    <name type="synonym">Neptunus trituberculatus</name>
    <dbReference type="NCBI Taxonomy" id="210409"/>
    <lineage>
        <taxon>Eukaryota</taxon>
        <taxon>Metazoa</taxon>
        <taxon>Ecdysozoa</taxon>
        <taxon>Arthropoda</taxon>
        <taxon>Crustacea</taxon>
        <taxon>Multicrustacea</taxon>
        <taxon>Malacostraca</taxon>
        <taxon>Eumalacostraca</taxon>
        <taxon>Eucarida</taxon>
        <taxon>Decapoda</taxon>
        <taxon>Pleocyemata</taxon>
        <taxon>Brachyura</taxon>
        <taxon>Eubrachyura</taxon>
        <taxon>Portunoidea</taxon>
        <taxon>Portunidae</taxon>
        <taxon>Portuninae</taxon>
        <taxon>Portunus</taxon>
    </lineage>
</organism>
<reference evidence="1 2" key="1">
    <citation type="submission" date="2019-05" db="EMBL/GenBank/DDBJ databases">
        <title>Another draft genome of Portunus trituberculatus and its Hox gene families provides insights of decapod evolution.</title>
        <authorList>
            <person name="Jeong J.-H."/>
            <person name="Song I."/>
            <person name="Kim S."/>
            <person name="Choi T."/>
            <person name="Kim D."/>
            <person name="Ryu S."/>
            <person name="Kim W."/>
        </authorList>
    </citation>
    <scope>NUCLEOTIDE SEQUENCE [LARGE SCALE GENOMIC DNA]</scope>
    <source>
        <tissue evidence="1">Muscle</tissue>
    </source>
</reference>
<sequence>MTREALSSNSNAILFEIPPVRDQGPFGGESRGVYAALQKKHRRHGRAMEQRECCGRAQGIAGTCRVGRHSGGTREVWGKVSVRIQ</sequence>
<name>A0A5B7EI05_PORTR</name>
<evidence type="ECO:0000313" key="2">
    <source>
        <dbReference type="Proteomes" id="UP000324222"/>
    </source>
</evidence>
<comment type="caution">
    <text evidence="1">The sequence shown here is derived from an EMBL/GenBank/DDBJ whole genome shotgun (WGS) entry which is preliminary data.</text>
</comment>